<dbReference type="PANTHER" id="PTHR47338:SF10">
    <property type="entry name" value="TRANSCRIPTION FACTOR DOMAIN-CONTAINING PROTEIN-RELATED"/>
    <property type="match status" value="1"/>
</dbReference>
<proteinExistence type="predicted"/>
<accession>A0A8H5ZKU8</accession>
<dbReference type="Pfam" id="PF04082">
    <property type="entry name" value="Fungal_trans"/>
    <property type="match status" value="1"/>
</dbReference>
<name>A0A8H5ZKU8_COCSA</name>
<dbReference type="GO" id="GO:0008270">
    <property type="term" value="F:zinc ion binding"/>
    <property type="evidence" value="ECO:0007669"/>
    <property type="project" value="InterPro"/>
</dbReference>
<dbReference type="CDD" id="cd12148">
    <property type="entry name" value="fungal_TF_MHR"/>
    <property type="match status" value="1"/>
</dbReference>
<evidence type="ECO:0000313" key="8">
    <source>
        <dbReference type="Proteomes" id="UP000624244"/>
    </source>
</evidence>
<dbReference type="PANTHER" id="PTHR47338">
    <property type="entry name" value="ZN(II)2CYS6 TRANSCRIPTION FACTOR (EUROFUNG)-RELATED"/>
    <property type="match status" value="1"/>
</dbReference>
<comment type="subcellular location">
    <subcellularLocation>
        <location evidence="1">Nucleus</location>
    </subcellularLocation>
</comment>
<dbReference type="EMBL" id="WNKQ01000008">
    <property type="protein sequence ID" value="KAF5849950.1"/>
    <property type="molecule type" value="Genomic_DNA"/>
</dbReference>
<evidence type="ECO:0000256" key="2">
    <source>
        <dbReference type="ARBA" id="ARBA00022723"/>
    </source>
</evidence>
<dbReference type="GO" id="GO:0006351">
    <property type="term" value="P:DNA-templated transcription"/>
    <property type="evidence" value="ECO:0007669"/>
    <property type="project" value="InterPro"/>
</dbReference>
<dbReference type="Proteomes" id="UP000624244">
    <property type="component" value="Unassembled WGS sequence"/>
</dbReference>
<dbReference type="SMART" id="SM00906">
    <property type="entry name" value="Fungal_trans"/>
    <property type="match status" value="1"/>
</dbReference>
<keyword evidence="5" id="KW-0539">Nucleus</keyword>
<dbReference type="SUPFAM" id="SSF57701">
    <property type="entry name" value="Zn2/Cys6 DNA-binding domain"/>
    <property type="match status" value="1"/>
</dbReference>
<dbReference type="CDD" id="cd00067">
    <property type="entry name" value="GAL4"/>
    <property type="match status" value="1"/>
</dbReference>
<evidence type="ECO:0000256" key="4">
    <source>
        <dbReference type="ARBA" id="ARBA00023163"/>
    </source>
</evidence>
<reference evidence="7" key="1">
    <citation type="submission" date="2019-11" db="EMBL/GenBank/DDBJ databases">
        <title>Bipolaris sorokiniana Genome sequencing.</title>
        <authorList>
            <person name="Wang H."/>
        </authorList>
    </citation>
    <scope>NUCLEOTIDE SEQUENCE</scope>
</reference>
<evidence type="ECO:0000256" key="1">
    <source>
        <dbReference type="ARBA" id="ARBA00004123"/>
    </source>
</evidence>
<keyword evidence="4" id="KW-0804">Transcription</keyword>
<dbReference type="PROSITE" id="PS50048">
    <property type="entry name" value="ZN2_CY6_FUNGAL_2"/>
    <property type="match status" value="1"/>
</dbReference>
<organism evidence="7 8">
    <name type="scientific">Cochliobolus sativus</name>
    <name type="common">Common root rot and spot blotch fungus</name>
    <name type="synonym">Bipolaris sorokiniana</name>
    <dbReference type="NCBI Taxonomy" id="45130"/>
    <lineage>
        <taxon>Eukaryota</taxon>
        <taxon>Fungi</taxon>
        <taxon>Dikarya</taxon>
        <taxon>Ascomycota</taxon>
        <taxon>Pezizomycotina</taxon>
        <taxon>Dothideomycetes</taxon>
        <taxon>Pleosporomycetidae</taxon>
        <taxon>Pleosporales</taxon>
        <taxon>Pleosporineae</taxon>
        <taxon>Pleosporaceae</taxon>
        <taxon>Bipolaris</taxon>
    </lineage>
</organism>
<dbReference type="InterPro" id="IPR050815">
    <property type="entry name" value="TF_fung"/>
</dbReference>
<dbReference type="InterPro" id="IPR007219">
    <property type="entry name" value="XnlR_reg_dom"/>
</dbReference>
<evidence type="ECO:0000313" key="7">
    <source>
        <dbReference type="EMBL" id="KAF5849950.1"/>
    </source>
</evidence>
<comment type="caution">
    <text evidence="7">The sequence shown here is derived from an EMBL/GenBank/DDBJ whole genome shotgun (WGS) entry which is preliminary data.</text>
</comment>
<dbReference type="Pfam" id="PF00172">
    <property type="entry name" value="Zn_clus"/>
    <property type="match status" value="1"/>
</dbReference>
<gene>
    <name evidence="7" type="ORF">GGP41_005410</name>
</gene>
<feature type="domain" description="Zn(2)-C6 fungal-type" evidence="6">
    <location>
        <begin position="101"/>
        <end position="131"/>
    </location>
</feature>
<dbReference type="GO" id="GO:0005634">
    <property type="term" value="C:nucleus"/>
    <property type="evidence" value="ECO:0007669"/>
    <property type="project" value="UniProtKB-SubCell"/>
</dbReference>
<sequence length="675" mass="75339">TRNSGNAFNSNTKQIVAHDWFVFTASRSRVPGIQIKFNSELTSPSLAAPRTRHMIPLHFSHRFSWPSPQSESLESNVQTLGLAATMVILTIPASVAKRKQACTSCRQRKKKCDAEHPSCSLCRKLNIKCQYGAPSRQDSSLLPAASSESSLSPDTVVLPPSFDMGPPGLLPSMKLTGTIFDLPCSAPLAYEDPLVCFPTPESTDVPTDDTFSFQAFDSFQPPSQDITIQLTNLFFEHLYPMFPCFHKKSLLSSVESGKLQDESPTLVYAICCIAARFHPDCAIKKRSKDWYEQAKFSYNLTCQKPEPTLRTIQSVLLLMFHSWTSCDFSSSWLLLGKAWRQAVVLGLNIDADNVKTCRPNMHEEKTSVGKEERRRALWLLFMLDRINSWATGWQTAIPETQFKVDLLKPESVFQALDPESDTLHHSSTPFTQNLSDLICSSSSAREPLNVLHYLAIAHVLLGRVSELIHSLHSAPDSPEYAEECAKLDSLIIKFRLSLPRQASSVLAAPPADRQQVVWLQITLNAMTLILHYSCEAQGSISSPSSPFSLAVIAARNVAQIVKDASRISVDLLLSPYIGSSLYVSACVLVIQWRQSGDQSVKDEIDLITLVFEHMHEDESFLGRKLKSAVEKDMKKSQEELRNLQKRGFRGLVADCRVSDRVRQEVQYGGLEISID</sequence>
<dbReference type="GO" id="GO:0000981">
    <property type="term" value="F:DNA-binding transcription factor activity, RNA polymerase II-specific"/>
    <property type="evidence" value="ECO:0007669"/>
    <property type="project" value="InterPro"/>
</dbReference>
<dbReference type="InterPro" id="IPR001138">
    <property type="entry name" value="Zn2Cys6_DnaBD"/>
</dbReference>
<keyword evidence="3" id="KW-0805">Transcription regulation</keyword>
<dbReference type="GO" id="GO:0003677">
    <property type="term" value="F:DNA binding"/>
    <property type="evidence" value="ECO:0007669"/>
    <property type="project" value="InterPro"/>
</dbReference>
<protein>
    <recommendedName>
        <fullName evidence="6">Zn(2)-C6 fungal-type domain-containing protein</fullName>
    </recommendedName>
</protein>
<evidence type="ECO:0000256" key="5">
    <source>
        <dbReference type="ARBA" id="ARBA00023242"/>
    </source>
</evidence>
<dbReference type="AlphaFoldDB" id="A0A8H5ZKU8"/>
<dbReference type="InterPro" id="IPR036864">
    <property type="entry name" value="Zn2-C6_fun-type_DNA-bd_sf"/>
</dbReference>
<dbReference type="SMART" id="SM00066">
    <property type="entry name" value="GAL4"/>
    <property type="match status" value="1"/>
</dbReference>
<evidence type="ECO:0000256" key="3">
    <source>
        <dbReference type="ARBA" id="ARBA00023015"/>
    </source>
</evidence>
<evidence type="ECO:0000259" key="6">
    <source>
        <dbReference type="PROSITE" id="PS50048"/>
    </source>
</evidence>
<feature type="non-terminal residue" evidence="7">
    <location>
        <position position="675"/>
    </location>
</feature>
<keyword evidence="2" id="KW-0479">Metal-binding</keyword>
<dbReference type="Gene3D" id="4.10.240.10">
    <property type="entry name" value="Zn(2)-C6 fungal-type DNA-binding domain"/>
    <property type="match status" value="1"/>
</dbReference>
<dbReference type="PROSITE" id="PS00463">
    <property type="entry name" value="ZN2_CY6_FUNGAL_1"/>
    <property type="match status" value="1"/>
</dbReference>